<organism evidence="1 2">
    <name type="scientific">Peronosclerospora sorghi</name>
    <dbReference type="NCBI Taxonomy" id="230839"/>
    <lineage>
        <taxon>Eukaryota</taxon>
        <taxon>Sar</taxon>
        <taxon>Stramenopiles</taxon>
        <taxon>Oomycota</taxon>
        <taxon>Peronosporomycetes</taxon>
        <taxon>Peronosporales</taxon>
        <taxon>Peronosporaceae</taxon>
        <taxon>Peronosclerospora</taxon>
    </lineage>
</organism>
<evidence type="ECO:0000313" key="2">
    <source>
        <dbReference type="Proteomes" id="UP001163321"/>
    </source>
</evidence>
<dbReference type="Proteomes" id="UP001163321">
    <property type="component" value="Chromosome 10"/>
</dbReference>
<sequence length="256" mass="28480">MGAFSREVETTNELLVELGSDQTSLHNPFNGGYYPVQLSFEESQPVMALDPARFQHLVQESLRRHAAAINRLPPKGMRFWDYGNSFLLEAQRAGADVMRQDVKPVATAVSTTAFKYPSYVQDIMGDIFSLGFGPFRWVCTSGKHKDLQKTDAIAARVLRELLADSDVPERVAAQLRDNLRWVEAAEQIQLVMGSEARILYANRMGRSAIAMAFNAAVASGEFSAPVVLSRDHHDMNATDSPFRETSNVDRRLGVLC</sequence>
<proteinExistence type="predicted"/>
<keyword evidence="2" id="KW-1185">Reference proteome</keyword>
<evidence type="ECO:0000313" key="1">
    <source>
        <dbReference type="EMBL" id="KAI9920194.1"/>
    </source>
</evidence>
<name>A0ACC0WQ68_9STRA</name>
<protein>
    <submittedName>
        <fullName evidence="1">Uncharacterized protein</fullName>
    </submittedName>
</protein>
<comment type="caution">
    <text evidence="1">The sequence shown here is derived from an EMBL/GenBank/DDBJ whole genome shotgun (WGS) entry which is preliminary data.</text>
</comment>
<reference evidence="1 2" key="1">
    <citation type="journal article" date="2022" name="bioRxiv">
        <title>The genome of the oomycete Peronosclerospora sorghi, a cosmopolitan pathogen of maize and sorghum, is inflated with dispersed pseudogenes.</title>
        <authorList>
            <person name="Fletcher K."/>
            <person name="Martin F."/>
            <person name="Isakeit T."/>
            <person name="Cavanaugh K."/>
            <person name="Magill C."/>
            <person name="Michelmore R."/>
        </authorList>
    </citation>
    <scope>NUCLEOTIDE SEQUENCE [LARGE SCALE GENOMIC DNA]</scope>
    <source>
        <strain evidence="1">P6</strain>
    </source>
</reference>
<gene>
    <name evidence="1" type="ORF">PsorP6_015906</name>
</gene>
<accession>A0ACC0WQ68</accession>
<dbReference type="EMBL" id="CM047589">
    <property type="protein sequence ID" value="KAI9920194.1"/>
    <property type="molecule type" value="Genomic_DNA"/>
</dbReference>